<evidence type="ECO:0000313" key="2">
    <source>
        <dbReference type="Proteomes" id="UP001477672"/>
    </source>
</evidence>
<name>A0ABV1GC24_9FIRM</name>
<dbReference type="InterPro" id="IPR032675">
    <property type="entry name" value="LRR_dom_sf"/>
</dbReference>
<keyword evidence="2" id="KW-1185">Reference proteome</keyword>
<sequence>MNEAEERYLIFHLEEKALFDGTFFYWLNENGEATIYGAKEWPEVLVIPAEIDGHPVVEIGACAFDTDVVMDRVGLAWGEPVPAEQFAAKWTDIMIQEEARHRIKEVQLPDTIRKIGFCAFYYNNSLAKINFPRSLREIGSCAFANADFNKVLLPRECEIYHEEGDEVWQEQGAFEGCGGYDDGWIPPDPEYGIEITYYDD</sequence>
<dbReference type="Pfam" id="PF13306">
    <property type="entry name" value="LRR_5"/>
    <property type="match status" value="1"/>
</dbReference>
<gene>
    <name evidence="1" type="ORF">WMO24_02440</name>
</gene>
<dbReference type="InterPro" id="IPR026906">
    <property type="entry name" value="LRR_5"/>
</dbReference>
<comment type="caution">
    <text evidence="1">The sequence shown here is derived from an EMBL/GenBank/DDBJ whole genome shotgun (WGS) entry which is preliminary data.</text>
</comment>
<protein>
    <submittedName>
        <fullName evidence="1">Leucine-rich repeat domain-containing protein</fullName>
    </submittedName>
</protein>
<dbReference type="EMBL" id="JBBMFA010000047">
    <property type="protein sequence ID" value="MEQ2519301.1"/>
    <property type="molecule type" value="Genomic_DNA"/>
</dbReference>
<proteinExistence type="predicted"/>
<dbReference type="Proteomes" id="UP001477672">
    <property type="component" value="Unassembled WGS sequence"/>
</dbReference>
<organism evidence="1 2">
    <name type="scientific">Ruthenibacterium intestinale</name>
    <dbReference type="NCBI Taxonomy" id="3133163"/>
    <lineage>
        <taxon>Bacteria</taxon>
        <taxon>Bacillati</taxon>
        <taxon>Bacillota</taxon>
        <taxon>Clostridia</taxon>
        <taxon>Eubacteriales</taxon>
        <taxon>Oscillospiraceae</taxon>
        <taxon>Ruthenibacterium</taxon>
    </lineage>
</organism>
<dbReference type="RefSeq" id="WP_349214668.1">
    <property type="nucleotide sequence ID" value="NZ_JBBMFA010000047.1"/>
</dbReference>
<reference evidence="1 2" key="1">
    <citation type="submission" date="2024-03" db="EMBL/GenBank/DDBJ databases">
        <title>Human intestinal bacterial collection.</title>
        <authorList>
            <person name="Pauvert C."/>
            <person name="Hitch T.C.A."/>
            <person name="Clavel T."/>
        </authorList>
    </citation>
    <scope>NUCLEOTIDE SEQUENCE [LARGE SCALE GENOMIC DNA]</scope>
    <source>
        <strain evidence="1 2">CLA-JM-H11</strain>
    </source>
</reference>
<dbReference type="Gene3D" id="3.80.10.10">
    <property type="entry name" value="Ribonuclease Inhibitor"/>
    <property type="match status" value="1"/>
</dbReference>
<evidence type="ECO:0000313" key="1">
    <source>
        <dbReference type="EMBL" id="MEQ2519301.1"/>
    </source>
</evidence>
<accession>A0ABV1GC24</accession>